<dbReference type="OrthoDB" id="10264956at2759"/>
<evidence type="ECO:0000256" key="6">
    <source>
        <dbReference type="ARBA" id="ARBA00022968"/>
    </source>
</evidence>
<evidence type="ECO:0000256" key="16">
    <source>
        <dbReference type="ARBA" id="ARBA00051590"/>
    </source>
</evidence>
<dbReference type="GO" id="GO:1901137">
    <property type="term" value="P:carbohydrate derivative biosynthetic process"/>
    <property type="evidence" value="ECO:0007669"/>
    <property type="project" value="UniProtKB-ARBA"/>
</dbReference>
<dbReference type="Proteomes" id="UP000007110">
    <property type="component" value="Unassembled WGS sequence"/>
</dbReference>
<dbReference type="GeneID" id="115923706"/>
<evidence type="ECO:0000256" key="22">
    <source>
        <dbReference type="ARBA" id="ARBA00080825"/>
    </source>
</evidence>
<accession>A0A7M7NSG3</accession>
<evidence type="ECO:0000256" key="9">
    <source>
        <dbReference type="ARBA" id="ARBA00023098"/>
    </source>
</evidence>
<keyword evidence="5" id="KW-0812">Transmembrane</keyword>
<proteinExistence type="inferred from homology"/>
<comment type="catalytic activity">
    <reaction evidence="19">
        <text>3-O-[alpha-Neu5Ac-(2-&gt;3)-beta-D-Gal-(1-&gt;3)-alpha-D-GalNAc]-L-Ser-[protein] + CMP-N-acetyl-beta-neuraminate = a 3-O-{alpha-Neu5Ac-(2-&gt;3)-beta-D-Gal-(1-&gt;3)-[alpha-Neu5Ac-(2-&gt;6)]-alpha-D-GalNAc}-L-seryl-[protein] + CMP + H(+)</text>
        <dbReference type="Rhea" id="RHEA:65280"/>
        <dbReference type="Rhea" id="RHEA-COMP:16760"/>
        <dbReference type="Rhea" id="RHEA-COMP:16761"/>
        <dbReference type="ChEBI" id="CHEBI:15378"/>
        <dbReference type="ChEBI" id="CHEBI:57812"/>
        <dbReference type="ChEBI" id="CHEBI:60377"/>
        <dbReference type="ChEBI" id="CHEBI:156395"/>
        <dbReference type="ChEBI" id="CHEBI:156397"/>
    </reaction>
    <physiologicalReaction direction="left-to-right" evidence="19">
        <dbReference type="Rhea" id="RHEA:65281"/>
    </physiologicalReaction>
</comment>
<keyword evidence="10" id="KW-0472">Membrane</keyword>
<evidence type="ECO:0000256" key="17">
    <source>
        <dbReference type="ARBA" id="ARBA00051833"/>
    </source>
</evidence>
<evidence type="ECO:0000256" key="18">
    <source>
        <dbReference type="ARBA" id="ARBA00051886"/>
    </source>
</evidence>
<reference evidence="24" key="2">
    <citation type="submission" date="2021-01" db="UniProtKB">
        <authorList>
            <consortium name="EnsemblMetazoa"/>
        </authorList>
    </citation>
    <scope>IDENTIFICATION</scope>
</reference>
<evidence type="ECO:0000256" key="5">
    <source>
        <dbReference type="ARBA" id="ARBA00022692"/>
    </source>
</evidence>
<evidence type="ECO:0000256" key="4">
    <source>
        <dbReference type="ARBA" id="ARBA00022679"/>
    </source>
</evidence>
<dbReference type="GO" id="GO:0006672">
    <property type="term" value="P:ceramide metabolic process"/>
    <property type="evidence" value="ECO:0007669"/>
    <property type="project" value="UniProtKB-ARBA"/>
</dbReference>
<comment type="catalytic activity">
    <reaction evidence="18">
        <text>a ganglioside GD1a (d18:1(4E)) + CMP-N-acetyl-beta-neuraminate = a ganglioside GT1aalpha (d18:1(4E)) + CMP + H(+)</text>
        <dbReference type="Rhea" id="RHEA:41972"/>
        <dbReference type="ChEBI" id="CHEBI:15378"/>
        <dbReference type="ChEBI" id="CHEBI:57812"/>
        <dbReference type="ChEBI" id="CHEBI:60377"/>
        <dbReference type="ChEBI" id="CHEBI:78445"/>
        <dbReference type="ChEBI" id="CHEBI:78571"/>
    </reaction>
    <physiologicalReaction direction="left-to-right" evidence="18">
        <dbReference type="Rhea" id="RHEA:41973"/>
    </physiologicalReaction>
</comment>
<evidence type="ECO:0000256" key="12">
    <source>
        <dbReference type="ARBA" id="ARBA00023180"/>
    </source>
</evidence>
<dbReference type="AlphaFoldDB" id="A0A7M7NSG3"/>
<dbReference type="InParanoid" id="A0A7M7NSG3"/>
<keyword evidence="25" id="KW-1185">Reference proteome</keyword>
<dbReference type="GO" id="GO:0009988">
    <property type="term" value="P:cell-cell recognition"/>
    <property type="evidence" value="ECO:0007669"/>
    <property type="project" value="UniProtKB-ARBA"/>
</dbReference>
<keyword evidence="6" id="KW-0735">Signal-anchor</keyword>
<evidence type="ECO:0000256" key="23">
    <source>
        <dbReference type="ARBA" id="ARBA00082849"/>
    </source>
</evidence>
<keyword evidence="8" id="KW-0333">Golgi apparatus</keyword>
<reference evidence="25" key="1">
    <citation type="submission" date="2015-02" db="EMBL/GenBank/DDBJ databases">
        <title>Genome sequencing for Strongylocentrotus purpuratus.</title>
        <authorList>
            <person name="Murali S."/>
            <person name="Liu Y."/>
            <person name="Vee V."/>
            <person name="English A."/>
            <person name="Wang M."/>
            <person name="Skinner E."/>
            <person name="Han Y."/>
            <person name="Muzny D.M."/>
            <person name="Worley K.C."/>
            <person name="Gibbs R.A."/>
        </authorList>
    </citation>
    <scope>NUCLEOTIDE SEQUENCE</scope>
</reference>
<dbReference type="InterPro" id="IPR038578">
    <property type="entry name" value="GT29-like_sf"/>
</dbReference>
<comment type="catalytic activity">
    <reaction evidence="15">
        <text>N-acetyl-alpha-neuraminosyl-(2-&gt;3)-beta-D-galactosyl-(1-&gt;3)-N-acetyl-beta-D-glucosaminyl-(1-&gt;3)-beta-D-galactosyl-(1-&gt;4)-beta-D-glucosyl-(1&lt;-&gt;1')-N-acyl-sphing-4-enine + CMP-N-acetyl-beta-neuraminate = N-acetyl-alpha-neuraminosyl-(2-&gt;3)-beta-D-galactosyl-(1-&gt;3)-[N-acetyl-alpha-neuraminosyl-(2-&gt;6)]-N-acetyl-beta-D-glucosaminyl-(1-&gt;3)-beta-D-galactosyl-(1-&gt;4)-beta-D-glucosyl-(1&lt;-&gt;1')-N-acyl-sphing-4-enine + CMP + H(+)</text>
        <dbReference type="Rhea" id="RHEA:47884"/>
        <dbReference type="ChEBI" id="CHEBI:15378"/>
        <dbReference type="ChEBI" id="CHEBI:57812"/>
        <dbReference type="ChEBI" id="CHEBI:60377"/>
        <dbReference type="ChEBI" id="CHEBI:88073"/>
        <dbReference type="ChEBI" id="CHEBI:88079"/>
    </reaction>
    <physiologicalReaction direction="left-to-right" evidence="15">
        <dbReference type="Rhea" id="RHEA:47885"/>
    </physiologicalReaction>
</comment>
<evidence type="ECO:0000256" key="7">
    <source>
        <dbReference type="ARBA" id="ARBA00022989"/>
    </source>
</evidence>
<keyword evidence="9" id="KW-0443">Lipid metabolism</keyword>
<dbReference type="InterPro" id="IPR001675">
    <property type="entry name" value="Glyco_trans_29"/>
</dbReference>
<name>A0A7M7NSG3_STRPU</name>
<evidence type="ECO:0000256" key="3">
    <source>
        <dbReference type="ARBA" id="ARBA00022676"/>
    </source>
</evidence>
<dbReference type="OMA" id="IRTECAY"/>
<keyword evidence="11" id="KW-1015">Disulfide bond</keyword>
<protein>
    <recommendedName>
        <fullName evidence="20">Alpha-N-acetylgalactosaminide alpha-2,6-sialyltransferase 6</fullName>
    </recommendedName>
    <alternativeName>
        <fullName evidence="21">GalNAc alpha-2,6-sialyltransferase VI</fullName>
    </alternativeName>
    <alternativeName>
        <fullName evidence="22">ST6GalNAc VI</fullName>
    </alternativeName>
    <alternativeName>
        <fullName evidence="23">Sialyltransferase 7F</fullName>
    </alternativeName>
</protein>
<evidence type="ECO:0000313" key="24">
    <source>
        <dbReference type="EnsemblMetazoa" id="XP_030840806"/>
    </source>
</evidence>
<evidence type="ECO:0000256" key="1">
    <source>
        <dbReference type="ARBA" id="ARBA00004323"/>
    </source>
</evidence>
<evidence type="ECO:0000256" key="8">
    <source>
        <dbReference type="ARBA" id="ARBA00023034"/>
    </source>
</evidence>
<sequence>MNLKVRYQTKGVQVLAEHEQKEEKPFTKRCRLCALVSSGGHLYRSGAGAEIDSADCVLRMNTAPVTGYSSDVGLRTDIRIIGHVNLPRGLVKRSSLRNEILSNSTTRTRYVVVPWLNKEKVNMKTNKIVKLARQYKRKYPKVDFVFLTTKKYSQSEARYKNETGYSRAAMRTKFSTGFVSMVFALDICDEVLVYGISRDDFCKKNPKAKVPYHYYEPKKRSECFFVKKSEMNYKSGHKFLTEHAMYARWSTVHNITFRYPSWNGSEASGRVGSYYLKKYKNTLEKTLKSKKG</sequence>
<organism evidence="24 25">
    <name type="scientific">Strongylocentrotus purpuratus</name>
    <name type="common">Purple sea urchin</name>
    <dbReference type="NCBI Taxonomy" id="7668"/>
    <lineage>
        <taxon>Eukaryota</taxon>
        <taxon>Metazoa</taxon>
        <taxon>Echinodermata</taxon>
        <taxon>Eleutherozoa</taxon>
        <taxon>Echinozoa</taxon>
        <taxon>Echinoidea</taxon>
        <taxon>Euechinoidea</taxon>
        <taxon>Echinacea</taxon>
        <taxon>Camarodonta</taxon>
        <taxon>Echinidea</taxon>
        <taxon>Strongylocentrotidae</taxon>
        <taxon>Strongylocentrotus</taxon>
    </lineage>
</organism>
<evidence type="ECO:0000256" key="10">
    <source>
        <dbReference type="ARBA" id="ARBA00023136"/>
    </source>
</evidence>
<dbReference type="Pfam" id="PF00777">
    <property type="entry name" value="Glyco_transf_29"/>
    <property type="match status" value="1"/>
</dbReference>
<dbReference type="FunFam" id="3.90.1480.20:FF:000009">
    <property type="entry name" value="alpha-N-acetylgalactosaminide alpha-2,6-sialyltransferase 6 isoform X2"/>
    <property type="match status" value="1"/>
</dbReference>
<evidence type="ECO:0000256" key="21">
    <source>
        <dbReference type="ARBA" id="ARBA00077208"/>
    </source>
</evidence>
<keyword evidence="4" id="KW-0808">Transferase</keyword>
<evidence type="ECO:0000313" key="25">
    <source>
        <dbReference type="Proteomes" id="UP000007110"/>
    </source>
</evidence>
<dbReference type="EnsemblMetazoa" id="XM_030984946">
    <property type="protein sequence ID" value="XP_030840806"/>
    <property type="gene ID" value="LOC115923706"/>
</dbReference>
<evidence type="ECO:0000256" key="13">
    <source>
        <dbReference type="ARBA" id="ARBA00043744"/>
    </source>
</evidence>
<evidence type="ECO:0000256" key="20">
    <source>
        <dbReference type="ARBA" id="ARBA00074915"/>
    </source>
</evidence>
<dbReference type="KEGG" id="spu:115923706"/>
<comment type="similarity">
    <text evidence="2">Belongs to the glycosyltransferase 29 family.</text>
</comment>
<dbReference type="RefSeq" id="XP_030840806.1">
    <property type="nucleotide sequence ID" value="XM_030984946.1"/>
</dbReference>
<dbReference type="GO" id="GO:0008373">
    <property type="term" value="F:sialyltransferase activity"/>
    <property type="evidence" value="ECO:0007669"/>
    <property type="project" value="InterPro"/>
</dbReference>
<comment type="catalytic activity">
    <reaction evidence="13">
        <text>a ganglioside GM1b (d18:1(4E)) + CMP-N-acetyl-beta-neuraminate = a ganglioside GD1alpha (d18:1(4E)) + CMP + H(+)</text>
        <dbReference type="Rhea" id="RHEA:41968"/>
        <dbReference type="ChEBI" id="CHEBI:15378"/>
        <dbReference type="ChEBI" id="CHEBI:57812"/>
        <dbReference type="ChEBI" id="CHEBI:60377"/>
        <dbReference type="ChEBI" id="CHEBI:78568"/>
        <dbReference type="ChEBI" id="CHEBI:78569"/>
    </reaction>
    <physiologicalReaction direction="left-to-right" evidence="13">
        <dbReference type="Rhea" id="RHEA:41969"/>
    </physiologicalReaction>
</comment>
<keyword evidence="12" id="KW-0325">Glycoprotein</keyword>
<keyword evidence="3" id="KW-0328">Glycosyltransferase</keyword>
<keyword evidence="7" id="KW-1133">Transmembrane helix</keyword>
<comment type="catalytic activity">
    <reaction evidence="14">
        <text>3-O-[alpha-Neu5Ac-(2-&gt;3)-beta-D-Gal-(1-&gt;3)-alpha-D-GalNAc]-L-Thr-[protein] + CMP-N-acetyl-beta-neuraminate = a 3-O-{alpha-Neu5Ac-(2-&gt;3)-beta-D-Gal-(1-&gt;3)-[alpha-Neu5Ac-(2-&gt;6)]-alpha-D-GalNAc}-L-threonyl-[protein] + CMP + H(+)</text>
        <dbReference type="Rhea" id="RHEA:65284"/>
        <dbReference type="Rhea" id="RHEA-COMP:16762"/>
        <dbReference type="Rhea" id="RHEA-COMP:16763"/>
        <dbReference type="ChEBI" id="CHEBI:15378"/>
        <dbReference type="ChEBI" id="CHEBI:57812"/>
        <dbReference type="ChEBI" id="CHEBI:60377"/>
        <dbReference type="ChEBI" id="CHEBI:156396"/>
        <dbReference type="ChEBI" id="CHEBI:156398"/>
    </reaction>
    <physiologicalReaction direction="left-to-right" evidence="14">
        <dbReference type="Rhea" id="RHEA:65285"/>
    </physiologicalReaction>
</comment>
<evidence type="ECO:0000256" key="14">
    <source>
        <dbReference type="ARBA" id="ARBA00050681"/>
    </source>
</evidence>
<evidence type="ECO:0000256" key="19">
    <source>
        <dbReference type="ARBA" id="ARBA00053014"/>
    </source>
</evidence>
<evidence type="ECO:0000256" key="15">
    <source>
        <dbReference type="ARBA" id="ARBA00051061"/>
    </source>
</evidence>
<dbReference type="GO" id="GO:0030148">
    <property type="term" value="P:sphingolipid biosynthetic process"/>
    <property type="evidence" value="ECO:0007669"/>
    <property type="project" value="UniProtKB-ARBA"/>
</dbReference>
<evidence type="ECO:0000256" key="11">
    <source>
        <dbReference type="ARBA" id="ARBA00023157"/>
    </source>
</evidence>
<dbReference type="PANTHER" id="PTHR23136">
    <property type="entry name" value="TAX1-BINDING PROTEIN 3-RELATED"/>
    <property type="match status" value="1"/>
</dbReference>
<dbReference type="Gene3D" id="3.90.1480.20">
    <property type="entry name" value="Glycosyl transferase family 29"/>
    <property type="match status" value="1"/>
</dbReference>
<comment type="catalytic activity">
    <reaction evidence="16">
        <text>a ganglioside GT1b (d18:1(4E)) + CMP-N-acetyl-beta-neuraminate = a ganglioside GQ1balpha (d18:1(4E)) + CMP + H(+)</text>
        <dbReference type="Rhea" id="RHEA:41976"/>
        <dbReference type="ChEBI" id="CHEBI:15378"/>
        <dbReference type="ChEBI" id="CHEBI:57812"/>
        <dbReference type="ChEBI" id="CHEBI:60377"/>
        <dbReference type="ChEBI" id="CHEBI:78452"/>
        <dbReference type="ChEBI" id="CHEBI:78572"/>
    </reaction>
    <physiologicalReaction direction="left-to-right" evidence="16">
        <dbReference type="Rhea" id="RHEA:41977"/>
    </physiologicalReaction>
</comment>
<comment type="catalytic activity">
    <reaction evidence="17">
        <text>a globoside MSGG + CMP-N-acetyl-beta-neuraminate = a globoside DSGG + CMP + H(+)</text>
        <dbReference type="Rhea" id="RHEA:56088"/>
        <dbReference type="ChEBI" id="CHEBI:15378"/>
        <dbReference type="ChEBI" id="CHEBI:57812"/>
        <dbReference type="ChEBI" id="CHEBI:60377"/>
        <dbReference type="ChEBI" id="CHEBI:140623"/>
        <dbReference type="ChEBI" id="CHEBI:140624"/>
    </reaction>
    <physiologicalReaction direction="left-to-right" evidence="17">
        <dbReference type="Rhea" id="RHEA:56089"/>
    </physiologicalReaction>
</comment>
<dbReference type="PANTHER" id="PTHR23136:SF12">
    <property type="entry name" value="ALPHA-2,6-SIALYLTRANSFERASE"/>
    <property type="match status" value="1"/>
</dbReference>
<evidence type="ECO:0000256" key="2">
    <source>
        <dbReference type="ARBA" id="ARBA00006003"/>
    </source>
</evidence>
<comment type="subcellular location">
    <subcellularLocation>
        <location evidence="1">Golgi apparatus membrane</location>
        <topology evidence="1">Single-pass type II membrane protein</topology>
    </subcellularLocation>
</comment>
<dbReference type="GO" id="GO:0006687">
    <property type="term" value="P:glycosphingolipid metabolic process"/>
    <property type="evidence" value="ECO:0007669"/>
    <property type="project" value="UniProtKB-ARBA"/>
</dbReference>
<dbReference type="GO" id="GO:0000139">
    <property type="term" value="C:Golgi membrane"/>
    <property type="evidence" value="ECO:0007669"/>
    <property type="project" value="UniProtKB-SubCell"/>
</dbReference>